<evidence type="ECO:0000313" key="13">
    <source>
        <dbReference type="Proteomes" id="UP000092462"/>
    </source>
</evidence>
<dbReference type="GO" id="GO:0005886">
    <property type="term" value="C:plasma membrane"/>
    <property type="evidence" value="ECO:0007669"/>
    <property type="project" value="UniProtKB-SubCell"/>
</dbReference>
<dbReference type="GO" id="GO:0015293">
    <property type="term" value="F:symporter activity"/>
    <property type="evidence" value="ECO:0007669"/>
    <property type="project" value="TreeGrafter"/>
</dbReference>
<organism evidence="12 13">
    <name type="scientific">Phlebotomus papatasi</name>
    <name type="common">Sandfly</name>
    <dbReference type="NCBI Taxonomy" id="29031"/>
    <lineage>
        <taxon>Eukaryota</taxon>
        <taxon>Metazoa</taxon>
        <taxon>Ecdysozoa</taxon>
        <taxon>Arthropoda</taxon>
        <taxon>Hexapoda</taxon>
        <taxon>Insecta</taxon>
        <taxon>Pterygota</taxon>
        <taxon>Neoptera</taxon>
        <taxon>Endopterygota</taxon>
        <taxon>Diptera</taxon>
        <taxon>Nematocera</taxon>
        <taxon>Psychodoidea</taxon>
        <taxon>Psychodidae</taxon>
        <taxon>Phlebotomus</taxon>
        <taxon>Phlebotomus</taxon>
    </lineage>
</organism>
<dbReference type="EnsemblMetazoa" id="PPAI010075-RA">
    <property type="protein sequence ID" value="PPAI010075-PA"/>
    <property type="gene ID" value="PPAI010075"/>
</dbReference>
<dbReference type="InterPro" id="IPR038377">
    <property type="entry name" value="Na/Glc_symporter_sf"/>
</dbReference>
<dbReference type="PROSITE" id="PS50283">
    <property type="entry name" value="NA_SOLUT_SYMP_3"/>
    <property type="match status" value="1"/>
</dbReference>
<evidence type="ECO:0000313" key="12">
    <source>
        <dbReference type="EnsemblMetazoa" id="PPAI010075-PA"/>
    </source>
</evidence>
<dbReference type="EMBL" id="AJVK01001497">
    <property type="status" value="NOT_ANNOTATED_CDS"/>
    <property type="molecule type" value="Genomic_DNA"/>
</dbReference>
<accession>A0A1B0DNN0</accession>
<keyword evidence="6" id="KW-1133">Transmembrane helix</keyword>
<comment type="similarity">
    <text evidence="2 11">Belongs to the sodium:solute symporter (SSF) (TC 2.A.21) family.</text>
</comment>
<evidence type="ECO:0000256" key="11">
    <source>
        <dbReference type="RuleBase" id="RU362091"/>
    </source>
</evidence>
<evidence type="ECO:0008006" key="14">
    <source>
        <dbReference type="Google" id="ProtNLM"/>
    </source>
</evidence>
<dbReference type="PANTHER" id="PTHR42985">
    <property type="entry name" value="SODIUM-COUPLED MONOCARBOXYLATE TRANSPORTER"/>
    <property type="match status" value="1"/>
</dbReference>
<keyword evidence="7" id="KW-0915">Sodium</keyword>
<name>A0A1B0DNN0_PHLPP</name>
<keyword evidence="9" id="KW-0472">Membrane</keyword>
<evidence type="ECO:0000256" key="1">
    <source>
        <dbReference type="ARBA" id="ARBA00004651"/>
    </source>
</evidence>
<dbReference type="VEuPathDB" id="VectorBase:PPAI010075"/>
<keyword evidence="13" id="KW-1185">Reference proteome</keyword>
<protein>
    <recommendedName>
        <fullName evidence="14">Sodium-dependent multivitamin transporter</fullName>
    </recommendedName>
</protein>
<dbReference type="Pfam" id="PF00474">
    <property type="entry name" value="SSF"/>
    <property type="match status" value="1"/>
</dbReference>
<evidence type="ECO:0000256" key="4">
    <source>
        <dbReference type="ARBA" id="ARBA00022475"/>
    </source>
</evidence>
<evidence type="ECO:0000256" key="2">
    <source>
        <dbReference type="ARBA" id="ARBA00006434"/>
    </source>
</evidence>
<evidence type="ECO:0000256" key="3">
    <source>
        <dbReference type="ARBA" id="ARBA00022448"/>
    </source>
</evidence>
<dbReference type="InterPro" id="IPR051163">
    <property type="entry name" value="Sodium:Solute_Symporter_SSF"/>
</dbReference>
<dbReference type="PANTHER" id="PTHR42985:SF21">
    <property type="entry name" value="SODIUM-DEPENDENT MULTIVITAMIN TRANSPORTER-LIKE PROTEIN"/>
    <property type="match status" value="1"/>
</dbReference>
<keyword evidence="4" id="KW-1003">Cell membrane</keyword>
<dbReference type="GO" id="GO:0006814">
    <property type="term" value="P:sodium ion transport"/>
    <property type="evidence" value="ECO:0007669"/>
    <property type="project" value="UniProtKB-KW"/>
</dbReference>
<dbReference type="InterPro" id="IPR001734">
    <property type="entry name" value="Na/solute_symporter"/>
</dbReference>
<dbReference type="AlphaFoldDB" id="A0A1B0DNN0"/>
<keyword evidence="3" id="KW-0813">Transport</keyword>
<sequence length="564" mass="62336">MESSQPTLDYIDYVLFILVLLISFLIGLYYGMFSKVKQNTPEEYFLGNRNMGVFPVSISLLVTFISGVNIIGLTVDVYAHGTHQWQYVFTGLIMLFVTLYIFLPVFHELQLPSIFAYLKLRFGRQIQLLASLMFLAKSTLSASICIYIPALVINQASGISPAITMIVLGFVCIFYTAIGGFRAVIWVDFFQSSLIAACCIVIMVIGLKIVGGVNEVWEASKRGGRLILFNFNPDPTIRLTTWVMIFGNSFQIIQFGLSQMTIQRLLSISNETKARSAMSIFYIGFTCSTGFFIVIALILYTYYENCDPFTSGLITKIDKLVPYFITEVHEHFPGLPGIFNAGIVAGSLSTVSSILNSTTLCLFEDFVRPFLPVMSHKKTCNILKLLAFILGCIQIALAFVIGKLGTIFVIVQTILGLTGGATLGLFTMGMFLPKANQTGAITGAISSLIGVGIMIFGSLSKKPEPLLPMRIDGCLHNITNFSNTTLSTGINDTENDLPLIFRISFMYYSTIGCILVYLVGYPVSLLTGGNKVKDQRLLAHFRRKKTSNNLPQNAEELRALSDHC</sequence>
<comment type="subcellular location">
    <subcellularLocation>
        <location evidence="1">Cell membrane</location>
        <topology evidence="1">Multi-pass membrane protein</topology>
    </subcellularLocation>
</comment>
<dbReference type="NCBIfam" id="TIGR00813">
    <property type="entry name" value="sss"/>
    <property type="match status" value="1"/>
</dbReference>
<evidence type="ECO:0000256" key="6">
    <source>
        <dbReference type="ARBA" id="ARBA00022989"/>
    </source>
</evidence>
<evidence type="ECO:0000256" key="8">
    <source>
        <dbReference type="ARBA" id="ARBA00023065"/>
    </source>
</evidence>
<dbReference type="EMBL" id="AJVK01001496">
    <property type="status" value="NOT_ANNOTATED_CDS"/>
    <property type="molecule type" value="Genomic_DNA"/>
</dbReference>
<dbReference type="Proteomes" id="UP000092462">
    <property type="component" value="Unassembled WGS sequence"/>
</dbReference>
<evidence type="ECO:0000256" key="5">
    <source>
        <dbReference type="ARBA" id="ARBA00022692"/>
    </source>
</evidence>
<proteinExistence type="inferred from homology"/>
<dbReference type="Gene3D" id="1.20.1730.10">
    <property type="entry name" value="Sodium/glucose cotransporter"/>
    <property type="match status" value="1"/>
</dbReference>
<evidence type="ECO:0000256" key="10">
    <source>
        <dbReference type="ARBA" id="ARBA00023201"/>
    </source>
</evidence>
<keyword evidence="5" id="KW-0812">Transmembrane</keyword>
<keyword evidence="8" id="KW-0406">Ion transport</keyword>
<evidence type="ECO:0000256" key="9">
    <source>
        <dbReference type="ARBA" id="ARBA00023136"/>
    </source>
</evidence>
<dbReference type="VEuPathDB" id="VectorBase:PPAPM1_007719"/>
<reference evidence="12" key="1">
    <citation type="submission" date="2022-08" db="UniProtKB">
        <authorList>
            <consortium name="EnsemblMetazoa"/>
        </authorList>
    </citation>
    <scope>IDENTIFICATION</scope>
    <source>
        <strain evidence="12">Israel</strain>
    </source>
</reference>
<evidence type="ECO:0000256" key="7">
    <source>
        <dbReference type="ARBA" id="ARBA00023053"/>
    </source>
</evidence>
<dbReference type="CDD" id="cd11492">
    <property type="entry name" value="SLC5sbd_NIS-SMVT"/>
    <property type="match status" value="1"/>
</dbReference>
<keyword evidence="10" id="KW-0739">Sodium transport</keyword>